<comment type="subcellular location">
    <subcellularLocation>
        <location evidence="1">Endomembrane system</location>
        <topology evidence="1">Multi-pass membrane protein</topology>
    </subcellularLocation>
</comment>
<accession>A0A1X7D234</accession>
<keyword evidence="4" id="KW-0472">Membrane</keyword>
<evidence type="ECO:0000256" key="4">
    <source>
        <dbReference type="ARBA" id="ARBA00023136"/>
    </source>
</evidence>
<reference evidence="6" key="1">
    <citation type="submission" date="2017-04" db="EMBL/GenBank/DDBJ databases">
        <authorList>
            <person name="Varghese N."/>
            <person name="Submissions S."/>
        </authorList>
    </citation>
    <scope>NUCLEOTIDE SEQUENCE [LARGE SCALE GENOMIC DNA]</scope>
    <source>
        <strain evidence="6">NIO-1021</strain>
    </source>
</reference>
<dbReference type="RefSeq" id="WP_085106814.1">
    <property type="nucleotide sequence ID" value="NZ_CP035504.1"/>
</dbReference>
<dbReference type="AlphaFoldDB" id="A0A1X7D234"/>
<keyword evidence="2" id="KW-0812">Transmembrane</keyword>
<name>A0A1X7D234_9MICC</name>
<dbReference type="Pfam" id="PF02656">
    <property type="entry name" value="DUF202"/>
    <property type="match status" value="1"/>
</dbReference>
<dbReference type="InterPro" id="IPR003807">
    <property type="entry name" value="DUF202"/>
</dbReference>
<evidence type="ECO:0000256" key="1">
    <source>
        <dbReference type="ARBA" id="ARBA00004127"/>
    </source>
</evidence>
<dbReference type="Proteomes" id="UP000192929">
    <property type="component" value="Unassembled WGS sequence"/>
</dbReference>
<proteinExistence type="predicted"/>
<organism evidence="5 6">
    <name type="scientific">Kocuria marina subsp. indica</name>
    <dbReference type="NCBI Taxonomy" id="1049583"/>
    <lineage>
        <taxon>Bacteria</taxon>
        <taxon>Bacillati</taxon>
        <taxon>Actinomycetota</taxon>
        <taxon>Actinomycetes</taxon>
        <taxon>Micrococcales</taxon>
        <taxon>Micrococcaceae</taxon>
        <taxon>Kocuria</taxon>
    </lineage>
</organism>
<gene>
    <name evidence="5" type="ORF">SAMN06296028_107122</name>
</gene>
<dbReference type="EMBL" id="FXAC01000007">
    <property type="protein sequence ID" value="SMF06880.1"/>
    <property type="molecule type" value="Genomic_DNA"/>
</dbReference>
<evidence type="ECO:0000313" key="6">
    <source>
        <dbReference type="Proteomes" id="UP000192929"/>
    </source>
</evidence>
<dbReference type="GeneID" id="93241458"/>
<evidence type="ECO:0000313" key="5">
    <source>
        <dbReference type="EMBL" id="SMF06880.1"/>
    </source>
</evidence>
<evidence type="ECO:0000256" key="2">
    <source>
        <dbReference type="ARBA" id="ARBA00022692"/>
    </source>
</evidence>
<keyword evidence="6" id="KW-1185">Reference proteome</keyword>
<dbReference type="GO" id="GO:0012505">
    <property type="term" value="C:endomembrane system"/>
    <property type="evidence" value="ECO:0007669"/>
    <property type="project" value="UniProtKB-SubCell"/>
</dbReference>
<protein>
    <submittedName>
        <fullName evidence="5">Uncharacterized protein</fullName>
    </submittedName>
</protein>
<sequence>MSSITPPGVRTHEDPGLQPERTVLSWGRTMLALCTAAAIYLKWLPAHGAFVLSLFTVALCLSGGIYATQRMRYRRESVGIAGERITPDLVAVVVTSGTCLVLGVLGIITVIVF</sequence>
<keyword evidence="3" id="KW-1133">Transmembrane helix</keyword>
<evidence type="ECO:0000256" key="3">
    <source>
        <dbReference type="ARBA" id="ARBA00022989"/>
    </source>
</evidence>